<evidence type="ECO:0000256" key="7">
    <source>
        <dbReference type="ARBA" id="ARBA00022840"/>
    </source>
</evidence>
<gene>
    <name evidence="10" type="primary">dacA</name>
    <name evidence="12" type="ordered locus">Amico_0737</name>
</gene>
<dbReference type="EC" id="2.7.7.85" evidence="10"/>
<dbReference type="HAMAP" id="MF_01499">
    <property type="entry name" value="DacA"/>
    <property type="match status" value="1"/>
</dbReference>
<dbReference type="FunFam" id="3.40.1700.10:FF:000002">
    <property type="entry name" value="Diadenylate cyclase"/>
    <property type="match status" value="1"/>
</dbReference>
<dbReference type="InterPro" id="IPR036888">
    <property type="entry name" value="DNA_integrity_DisA_N_sf"/>
</dbReference>
<keyword evidence="7 10" id="KW-0067">ATP-binding</keyword>
<dbReference type="NCBIfam" id="TIGR00159">
    <property type="entry name" value="diadenylate cyclase CdaA"/>
    <property type="match status" value="1"/>
</dbReference>
<comment type="similarity">
    <text evidence="10">Belongs to the adenylate cyclase family. DacA/CdaA subfamily.</text>
</comment>
<evidence type="ECO:0000256" key="1">
    <source>
        <dbReference type="ARBA" id="ARBA00000877"/>
    </source>
</evidence>
<keyword evidence="9 10" id="KW-0472">Membrane</keyword>
<accession>D5EE88</accession>
<feature type="transmembrane region" description="Helical" evidence="10">
    <location>
        <begin position="6"/>
        <end position="28"/>
    </location>
</feature>
<dbReference type="GO" id="GO:0106408">
    <property type="term" value="F:diadenylate cyclase activity"/>
    <property type="evidence" value="ECO:0007669"/>
    <property type="project" value="UniProtKB-EC"/>
</dbReference>
<dbReference type="PANTHER" id="PTHR34185">
    <property type="entry name" value="DIADENYLATE CYCLASE"/>
    <property type="match status" value="1"/>
</dbReference>
<dbReference type="SUPFAM" id="SSF143597">
    <property type="entry name" value="YojJ-like"/>
    <property type="match status" value="1"/>
</dbReference>
<evidence type="ECO:0000256" key="8">
    <source>
        <dbReference type="ARBA" id="ARBA00022989"/>
    </source>
</evidence>
<dbReference type="PROSITE" id="PS51794">
    <property type="entry name" value="DAC"/>
    <property type="match status" value="1"/>
</dbReference>
<proteinExistence type="inferred from homology"/>
<feature type="domain" description="DAC" evidence="11">
    <location>
        <begin position="77"/>
        <end position="235"/>
    </location>
</feature>
<evidence type="ECO:0000256" key="3">
    <source>
        <dbReference type="ARBA" id="ARBA00022679"/>
    </source>
</evidence>
<evidence type="ECO:0000256" key="4">
    <source>
        <dbReference type="ARBA" id="ARBA00022692"/>
    </source>
</evidence>
<protein>
    <recommendedName>
        <fullName evidence="10">Diadenylate cyclase</fullName>
        <shortName evidence="10">DAC</shortName>
        <ecNumber evidence="10">2.7.7.85</ecNumber>
    </recommendedName>
    <alternativeName>
        <fullName evidence="10">Cyclic-di-AMP synthase</fullName>
        <shortName evidence="10">c-di-AMP synthase</shortName>
    </alternativeName>
</protein>
<dbReference type="Pfam" id="PF02457">
    <property type="entry name" value="DAC"/>
    <property type="match status" value="1"/>
</dbReference>
<evidence type="ECO:0000256" key="6">
    <source>
        <dbReference type="ARBA" id="ARBA00022741"/>
    </source>
</evidence>
<evidence type="ECO:0000256" key="9">
    <source>
        <dbReference type="ARBA" id="ARBA00023136"/>
    </source>
</evidence>
<evidence type="ECO:0000256" key="10">
    <source>
        <dbReference type="HAMAP-Rule" id="MF_01499"/>
    </source>
</evidence>
<dbReference type="OrthoDB" id="9807385at2"/>
<reference evidence="12 13" key="1">
    <citation type="journal article" date="2010" name="Stand. Genomic Sci.">
        <title>Complete genome sequence of Aminobacterium colombiense type strain (ALA-1).</title>
        <authorList>
            <person name="Chertkov O."/>
            <person name="Sikorski J."/>
            <person name="Brambilla E."/>
            <person name="Lapidus A."/>
            <person name="Copeland A."/>
            <person name="Glavina Del Rio T."/>
            <person name="Nolan M."/>
            <person name="Lucas S."/>
            <person name="Tice H."/>
            <person name="Cheng J.F."/>
            <person name="Han C."/>
            <person name="Detter J.C."/>
            <person name="Bruce D."/>
            <person name="Tapia R."/>
            <person name="Goodwin L."/>
            <person name="Pitluck S."/>
            <person name="Liolios K."/>
            <person name="Ivanova N."/>
            <person name="Mavromatis K."/>
            <person name="Ovchinnikova G."/>
            <person name="Pati A."/>
            <person name="Chen A."/>
            <person name="Palaniappan K."/>
            <person name="Land M."/>
            <person name="Hauser L."/>
            <person name="Chang Y.J."/>
            <person name="Jeffries C.D."/>
            <person name="Spring S."/>
            <person name="Rohde M."/>
            <person name="Goker M."/>
            <person name="Bristow J."/>
            <person name="Eisen J.A."/>
            <person name="Markowitz V."/>
            <person name="Hugenholtz P."/>
            <person name="Kyrpides N.C."/>
            <person name="Klenk H.P."/>
        </authorList>
    </citation>
    <scope>NUCLEOTIDE SEQUENCE [LARGE SCALE GENOMIC DNA]</scope>
    <source>
        <strain evidence="13">DSM 12261 / ALA-1</strain>
    </source>
</reference>
<dbReference type="InterPro" id="IPR014046">
    <property type="entry name" value="C-di-AMP_synthase"/>
</dbReference>
<dbReference type="HOGENOM" id="CLU_038561_0_1_0"/>
<keyword evidence="3 10" id="KW-0808">Transferase</keyword>
<dbReference type="PANTHER" id="PTHR34185:SF1">
    <property type="entry name" value="DIADENYLATE CYCLASE"/>
    <property type="match status" value="1"/>
</dbReference>
<organism evidence="12 13">
    <name type="scientific">Aminobacterium colombiense (strain DSM 12261 / ALA-1)</name>
    <dbReference type="NCBI Taxonomy" id="572547"/>
    <lineage>
        <taxon>Bacteria</taxon>
        <taxon>Thermotogati</taxon>
        <taxon>Synergistota</taxon>
        <taxon>Synergistia</taxon>
        <taxon>Synergistales</taxon>
        <taxon>Aminobacteriaceae</taxon>
        <taxon>Aminobacterium</taxon>
    </lineage>
</organism>
<evidence type="ECO:0000313" key="12">
    <source>
        <dbReference type="EMBL" id="ADE56870.1"/>
    </source>
</evidence>
<dbReference type="InterPro" id="IPR003390">
    <property type="entry name" value="DNA_integrity_scan_DisA_N"/>
</dbReference>
<keyword evidence="13" id="KW-1185">Reference proteome</keyword>
<keyword evidence="5 10" id="KW-0548">Nucleotidyltransferase</keyword>
<keyword evidence="10" id="KW-0997">Cell inner membrane</keyword>
<dbReference type="PIRSF" id="PIRSF004793">
    <property type="entry name" value="UCP004793"/>
    <property type="match status" value="1"/>
</dbReference>
<keyword evidence="2 10" id="KW-1003">Cell membrane</keyword>
<dbReference type="AlphaFoldDB" id="D5EE88"/>
<comment type="subunit">
    <text evidence="10">Probably a homodimer.</text>
</comment>
<keyword evidence="6 10" id="KW-0547">Nucleotide-binding</keyword>
<comment type="function">
    <text evidence="10">Catalyzes the condensation of 2 ATP molecules into cyclic di-AMP (c-di-AMP), a second messenger used to regulate differing processes in different bacteria.</text>
</comment>
<evidence type="ECO:0000256" key="5">
    <source>
        <dbReference type="ARBA" id="ARBA00022695"/>
    </source>
</evidence>
<dbReference type="KEGG" id="aco:Amico_0737"/>
<dbReference type="InterPro" id="IPR034701">
    <property type="entry name" value="CdaA"/>
</dbReference>
<evidence type="ECO:0000256" key="2">
    <source>
        <dbReference type="ARBA" id="ARBA00022475"/>
    </source>
</evidence>
<dbReference type="InterPro" id="IPR050338">
    <property type="entry name" value="DisA"/>
</dbReference>
<keyword evidence="4 10" id="KW-0812">Transmembrane</keyword>
<comment type="catalytic activity">
    <reaction evidence="1 10">
        <text>2 ATP = 3',3'-c-di-AMP + 2 diphosphate</text>
        <dbReference type="Rhea" id="RHEA:35655"/>
        <dbReference type="ChEBI" id="CHEBI:30616"/>
        <dbReference type="ChEBI" id="CHEBI:33019"/>
        <dbReference type="ChEBI" id="CHEBI:71500"/>
        <dbReference type="EC" id="2.7.7.85"/>
    </reaction>
</comment>
<keyword evidence="8 10" id="KW-1133">Transmembrane helix</keyword>
<dbReference type="Gene3D" id="3.40.1700.10">
    <property type="entry name" value="DNA integrity scanning protein, DisA, N-terminal domain"/>
    <property type="match status" value="1"/>
</dbReference>
<evidence type="ECO:0000313" key="13">
    <source>
        <dbReference type="Proteomes" id="UP000002366"/>
    </source>
</evidence>
<dbReference type="GO" id="GO:0006171">
    <property type="term" value="P:cAMP biosynthetic process"/>
    <property type="evidence" value="ECO:0007669"/>
    <property type="project" value="InterPro"/>
</dbReference>
<comment type="caution">
    <text evidence="10">Lacks conserved residue(s) required for the propagation of feature annotation.</text>
</comment>
<dbReference type="EMBL" id="CP001997">
    <property type="protein sequence ID" value="ADE56870.1"/>
    <property type="molecule type" value="Genomic_DNA"/>
</dbReference>
<dbReference type="eggNOG" id="COG1624">
    <property type="taxonomic scope" value="Bacteria"/>
</dbReference>
<evidence type="ECO:0000259" key="11">
    <source>
        <dbReference type="PROSITE" id="PS51794"/>
    </source>
</evidence>
<dbReference type="GO" id="GO:0005524">
    <property type="term" value="F:ATP binding"/>
    <property type="evidence" value="ECO:0007669"/>
    <property type="project" value="UniProtKB-UniRule"/>
</dbReference>
<dbReference type="Proteomes" id="UP000002366">
    <property type="component" value="Chromosome"/>
</dbReference>
<name>D5EE88_AMICL</name>
<feature type="transmembrane region" description="Helical" evidence="10">
    <location>
        <begin position="58"/>
        <end position="76"/>
    </location>
</feature>
<sequence length="269" mass="30685">MLDFFRWHDILDIIIITVIIHRLLLLLVGTRAMQLVKGLLVLGVVASLARVLDLRTLSWFLGKVLGVLIIAIPIVFQPELRRMLEELGRGNIWRRKRAQKKAEALSQEITRALGYLKGQKIGALLVLQRETGLRDFWSTAVRLNAEVSQELIIAIFWPDNPLHDGAVIIDRDMILSAGTYLPLTENTNLSRWIGTRHRAALGVTEVSDAIALVVSEERGEISLAINGHLSRNLKDNQVYKLLMHYFGAEENERRSFLDRIQEEIRSLWQ</sequence>
<dbReference type="GO" id="GO:0004016">
    <property type="term" value="F:adenylate cyclase activity"/>
    <property type="evidence" value="ECO:0007669"/>
    <property type="project" value="UniProtKB-UniRule"/>
</dbReference>
<dbReference type="RefSeq" id="WP_013048136.1">
    <property type="nucleotide sequence ID" value="NC_014011.1"/>
</dbReference>
<dbReference type="STRING" id="572547.Amico_0737"/>